<dbReference type="InterPro" id="IPR027417">
    <property type="entry name" value="P-loop_NTPase"/>
</dbReference>
<evidence type="ECO:0000256" key="8">
    <source>
        <dbReference type="ARBA" id="ARBA00059035"/>
    </source>
</evidence>
<dbReference type="FunFam" id="3.40.50.300:FF:000237">
    <property type="entry name" value="replication factor C subunit 4"/>
    <property type="match status" value="1"/>
</dbReference>
<dbReference type="Gene3D" id="3.40.50.300">
    <property type="entry name" value="P-loop containing nucleotide triphosphate hydrolases"/>
    <property type="match status" value="1"/>
</dbReference>
<name>A0AAV7L9S2_PLEWA</name>
<comment type="subunit">
    <text evidence="9">Subunit of the RFC complex, an heteropentameric complex consisting of a large subunit RFC1 and four small subunits RFC2, RFC3, RFC4 and RFC5; the RFC complex interacts with PCNA. Forms an heterotetrameric complex with RFC2, RFC3 and RFC5; this complex has ATPase activity but is not stimulated by PCNA. The heterotetramer of subunits RFC2, RFC3, RFC4 and RFC5 interacts with RAD17. Interacts with ATAD5. Interacts with CTF18. Interacts with CNTD1; this interaction facilitates crossover formation.</text>
</comment>
<evidence type="ECO:0000256" key="6">
    <source>
        <dbReference type="ARBA" id="ARBA00022990"/>
    </source>
</evidence>
<reference evidence="13" key="1">
    <citation type="journal article" date="2022" name="bioRxiv">
        <title>Sequencing and chromosome-scale assembly of the giantPleurodeles waltlgenome.</title>
        <authorList>
            <person name="Brown T."/>
            <person name="Elewa A."/>
            <person name="Iarovenko S."/>
            <person name="Subramanian E."/>
            <person name="Araus A.J."/>
            <person name="Petzold A."/>
            <person name="Susuki M."/>
            <person name="Suzuki K.-i.T."/>
            <person name="Hayashi T."/>
            <person name="Toyoda A."/>
            <person name="Oliveira C."/>
            <person name="Osipova E."/>
            <person name="Leigh N.D."/>
            <person name="Simon A."/>
            <person name="Yun M.H."/>
        </authorList>
    </citation>
    <scope>NUCLEOTIDE SEQUENCE</scope>
    <source>
        <strain evidence="13">20211129_DDA</strain>
        <tissue evidence="13">Liver</tissue>
    </source>
</reference>
<dbReference type="InterPro" id="IPR013748">
    <property type="entry name" value="Rep_factorC_C"/>
</dbReference>
<evidence type="ECO:0000256" key="3">
    <source>
        <dbReference type="ARBA" id="ARBA00022705"/>
    </source>
</evidence>
<dbReference type="CDD" id="cd18140">
    <property type="entry name" value="HLD_clamp_RFC"/>
    <property type="match status" value="1"/>
</dbReference>
<dbReference type="NCBIfam" id="NF001679">
    <property type="entry name" value="PRK00440.1"/>
    <property type="match status" value="1"/>
</dbReference>
<evidence type="ECO:0000256" key="1">
    <source>
        <dbReference type="ARBA" id="ARBA00004123"/>
    </source>
</evidence>
<proteinExistence type="inferred from homology"/>
<comment type="caution">
    <text evidence="13">The sequence shown here is derived from an EMBL/GenBank/DDBJ whole genome shotgun (WGS) entry which is preliminary data.</text>
</comment>
<dbReference type="Proteomes" id="UP001066276">
    <property type="component" value="Chromosome 11"/>
</dbReference>
<evidence type="ECO:0000256" key="4">
    <source>
        <dbReference type="ARBA" id="ARBA00022741"/>
    </source>
</evidence>
<evidence type="ECO:0000259" key="12">
    <source>
        <dbReference type="SMART" id="SM00382"/>
    </source>
</evidence>
<evidence type="ECO:0000256" key="10">
    <source>
        <dbReference type="ARBA" id="ARBA00070186"/>
    </source>
</evidence>
<evidence type="ECO:0000256" key="11">
    <source>
        <dbReference type="ARBA" id="ARBA00080378"/>
    </source>
</evidence>
<keyword evidence="3" id="KW-0235">DNA replication</keyword>
<gene>
    <name evidence="13" type="ORF">NDU88_000906</name>
</gene>
<keyword evidence="6" id="KW-0007">Acetylation</keyword>
<feature type="domain" description="AAA+ ATPase" evidence="12">
    <location>
        <begin position="81"/>
        <end position="213"/>
    </location>
</feature>
<dbReference type="InterPro" id="IPR003593">
    <property type="entry name" value="AAA+_ATPase"/>
</dbReference>
<evidence type="ECO:0000256" key="5">
    <source>
        <dbReference type="ARBA" id="ARBA00022840"/>
    </source>
</evidence>
<dbReference type="Pfam" id="PF00004">
    <property type="entry name" value="AAA"/>
    <property type="match status" value="1"/>
</dbReference>
<dbReference type="Pfam" id="PF21960">
    <property type="entry name" value="RCF1-5-like_lid"/>
    <property type="match status" value="1"/>
</dbReference>
<evidence type="ECO:0000256" key="2">
    <source>
        <dbReference type="ARBA" id="ARBA00005378"/>
    </source>
</evidence>
<dbReference type="Gene3D" id="1.10.8.60">
    <property type="match status" value="1"/>
</dbReference>
<dbReference type="InterPro" id="IPR050238">
    <property type="entry name" value="DNA_Rep/Repair_Clamp_Loader"/>
</dbReference>
<dbReference type="GO" id="GO:0005524">
    <property type="term" value="F:ATP binding"/>
    <property type="evidence" value="ECO:0007669"/>
    <property type="project" value="UniProtKB-KW"/>
</dbReference>
<dbReference type="GO" id="GO:0003689">
    <property type="term" value="F:DNA clamp loader activity"/>
    <property type="evidence" value="ECO:0007669"/>
    <property type="project" value="TreeGrafter"/>
</dbReference>
<dbReference type="InterPro" id="IPR008921">
    <property type="entry name" value="DNA_pol3_clamp-load_cplx_C"/>
</dbReference>
<comment type="subcellular location">
    <subcellularLocation>
        <location evidence="1">Nucleus</location>
    </subcellularLocation>
</comment>
<dbReference type="PANTHER" id="PTHR11669">
    <property type="entry name" value="REPLICATION FACTOR C / DNA POLYMERASE III GAMMA-TAU SUBUNIT"/>
    <property type="match status" value="1"/>
</dbReference>
<dbReference type="GO" id="GO:0016887">
    <property type="term" value="F:ATP hydrolysis activity"/>
    <property type="evidence" value="ECO:0007669"/>
    <property type="project" value="InterPro"/>
</dbReference>
<dbReference type="EMBL" id="JANPWB010000015">
    <property type="protein sequence ID" value="KAJ1087742.1"/>
    <property type="molecule type" value="Genomic_DNA"/>
</dbReference>
<dbReference type="CDD" id="cd00009">
    <property type="entry name" value="AAA"/>
    <property type="match status" value="1"/>
</dbReference>
<evidence type="ECO:0000256" key="7">
    <source>
        <dbReference type="ARBA" id="ARBA00023242"/>
    </source>
</evidence>
<dbReference type="GO" id="GO:0005663">
    <property type="term" value="C:DNA replication factor C complex"/>
    <property type="evidence" value="ECO:0007669"/>
    <property type="project" value="TreeGrafter"/>
</dbReference>
<protein>
    <recommendedName>
        <fullName evidence="10">Replication factor C subunit 4</fullName>
    </recommendedName>
    <alternativeName>
        <fullName evidence="11">Activator 1 subunit 4</fullName>
    </alternativeName>
</protein>
<dbReference type="SUPFAM" id="SSF48019">
    <property type="entry name" value="post-AAA+ oligomerization domain-like"/>
    <property type="match status" value="1"/>
</dbReference>
<dbReference type="SUPFAM" id="SSF52540">
    <property type="entry name" value="P-loop containing nucleoside triphosphate hydrolases"/>
    <property type="match status" value="1"/>
</dbReference>
<keyword evidence="4" id="KW-0547">Nucleotide-binding</keyword>
<dbReference type="InterPro" id="IPR003959">
    <property type="entry name" value="ATPase_AAA_core"/>
</dbReference>
<keyword evidence="7" id="KW-0539">Nucleus</keyword>
<evidence type="ECO:0000313" key="14">
    <source>
        <dbReference type="Proteomes" id="UP001066276"/>
    </source>
</evidence>
<accession>A0AAV7L9S2</accession>
<dbReference type="GO" id="GO:0006281">
    <property type="term" value="P:DNA repair"/>
    <property type="evidence" value="ECO:0007669"/>
    <property type="project" value="TreeGrafter"/>
</dbReference>
<dbReference type="InterPro" id="IPR047854">
    <property type="entry name" value="RFC_lid"/>
</dbReference>
<dbReference type="Gene3D" id="1.20.272.10">
    <property type="match status" value="1"/>
</dbReference>
<dbReference type="Pfam" id="PF08542">
    <property type="entry name" value="Rep_fac_C"/>
    <property type="match status" value="1"/>
</dbReference>
<dbReference type="FunFam" id="1.10.8.60:FF:000032">
    <property type="entry name" value="Replication factor C subunit 4"/>
    <property type="match status" value="1"/>
</dbReference>
<evidence type="ECO:0000256" key="9">
    <source>
        <dbReference type="ARBA" id="ARBA00064945"/>
    </source>
</evidence>
<organism evidence="13 14">
    <name type="scientific">Pleurodeles waltl</name>
    <name type="common">Iberian ribbed newt</name>
    <dbReference type="NCBI Taxonomy" id="8319"/>
    <lineage>
        <taxon>Eukaryota</taxon>
        <taxon>Metazoa</taxon>
        <taxon>Chordata</taxon>
        <taxon>Craniata</taxon>
        <taxon>Vertebrata</taxon>
        <taxon>Euteleostomi</taxon>
        <taxon>Amphibia</taxon>
        <taxon>Batrachia</taxon>
        <taxon>Caudata</taxon>
        <taxon>Salamandroidea</taxon>
        <taxon>Salamandridae</taxon>
        <taxon>Pleurodelinae</taxon>
        <taxon>Pleurodeles</taxon>
    </lineage>
</organism>
<dbReference type="GO" id="GO:0003677">
    <property type="term" value="F:DNA binding"/>
    <property type="evidence" value="ECO:0007669"/>
    <property type="project" value="InterPro"/>
</dbReference>
<comment type="function">
    <text evidence="8">Subunit of the replication factor C (RFC) complex which acts during elongation of primed DNA templates by DNA polymerases delta and epsilon, and is necessary for ATP-dependent loading of proliferating cell nuclear antigen (PCNA) onto primed DNA. The RFC4 subunit probably functions as a scaffold on which the other complex components can assemble.</text>
</comment>
<dbReference type="FunFam" id="1.20.272.10:FF:000010">
    <property type="entry name" value="Replication factor C subunit 4"/>
    <property type="match status" value="1"/>
</dbReference>
<sequence>MLAWTASPTSQQGSMMQAFLKGGSSISTKPIKDKGAAGTSGESKKPKLVPWVEKYRPKCIDEVAFQEEVVAVLKKSLEGADLPNLLFYGPPGTGKTSTILAASRELFGPDIYRQRVLELNASDERGIQVIREKVKTFAQLTVGGSRPDGKPCPPFKIIILDEADSMTSAAQAALRRTMEKESKTTRFCLICNYVSRIIEPLTSRCSKFRFKPLADKIQTQRLQDICGKENVTITSEGLACLVEVAEGDLRKAITFLQSATRLTGGKEITENIITEISGVVPKKTIDGVLSACHSGSFEKLEVVVKNLINEGHAATQLVNQIHDVIIEHEVLTDKQKSAVTEKLAEVDKCLADGADEYLQLISLCAVILQQLTQNS</sequence>
<keyword evidence="5" id="KW-0067">ATP-binding</keyword>
<dbReference type="GO" id="GO:0005634">
    <property type="term" value="C:nucleus"/>
    <property type="evidence" value="ECO:0007669"/>
    <property type="project" value="UniProtKB-SubCell"/>
</dbReference>
<dbReference type="AlphaFoldDB" id="A0AAV7L9S2"/>
<dbReference type="PANTHER" id="PTHR11669:SF20">
    <property type="entry name" value="REPLICATION FACTOR C SUBUNIT 4"/>
    <property type="match status" value="1"/>
</dbReference>
<keyword evidence="14" id="KW-1185">Reference proteome</keyword>
<dbReference type="SMART" id="SM00382">
    <property type="entry name" value="AAA"/>
    <property type="match status" value="1"/>
</dbReference>
<evidence type="ECO:0000313" key="13">
    <source>
        <dbReference type="EMBL" id="KAJ1087742.1"/>
    </source>
</evidence>
<dbReference type="GO" id="GO:0006261">
    <property type="term" value="P:DNA-templated DNA replication"/>
    <property type="evidence" value="ECO:0007669"/>
    <property type="project" value="TreeGrafter"/>
</dbReference>
<comment type="similarity">
    <text evidence="2">Belongs to the activator 1 small subunits family.</text>
</comment>